<protein>
    <submittedName>
        <fullName evidence="1">Uncharacterized protein</fullName>
    </submittedName>
</protein>
<proteinExistence type="predicted"/>
<dbReference type="EMBL" id="JARBJD010000074">
    <property type="protein sequence ID" value="KAK2954814.1"/>
    <property type="molecule type" value="Genomic_DNA"/>
</dbReference>
<reference evidence="1 2" key="1">
    <citation type="journal article" date="2022" name="bioRxiv">
        <title>Genomics of Preaxostyla Flagellates Illuminates Evolutionary Transitions and the Path Towards Mitochondrial Loss.</title>
        <authorList>
            <person name="Novak L.V.F."/>
            <person name="Treitli S.C."/>
            <person name="Pyrih J."/>
            <person name="Halakuc P."/>
            <person name="Pipaliya S.V."/>
            <person name="Vacek V."/>
            <person name="Brzon O."/>
            <person name="Soukal P."/>
            <person name="Eme L."/>
            <person name="Dacks J.B."/>
            <person name="Karnkowska A."/>
            <person name="Elias M."/>
            <person name="Hampl V."/>
        </authorList>
    </citation>
    <scope>NUCLEOTIDE SEQUENCE [LARGE SCALE GENOMIC DNA]</scope>
    <source>
        <strain evidence="1">NAU3</strain>
        <tissue evidence="1">Gut</tissue>
    </source>
</reference>
<gene>
    <name evidence="1" type="ORF">BLNAU_10299</name>
</gene>
<sequence length="112" mass="13136">MIIVDRIVALMESDSPIDDDTILRILAFHKHQLGSIYLPEIFRQAGRTTEQYFHAVECLLSLRVDYLHQVPLNYLISTRRNALQPTFDEWDEVDLETIRRIVPTSLEEAHKM</sequence>
<name>A0ABQ9XTL5_9EUKA</name>
<comment type="caution">
    <text evidence="1">The sequence shown here is derived from an EMBL/GenBank/DDBJ whole genome shotgun (WGS) entry which is preliminary data.</text>
</comment>
<dbReference type="Proteomes" id="UP001281761">
    <property type="component" value="Unassembled WGS sequence"/>
</dbReference>
<accession>A0ABQ9XTL5</accession>
<evidence type="ECO:0000313" key="2">
    <source>
        <dbReference type="Proteomes" id="UP001281761"/>
    </source>
</evidence>
<organism evidence="1 2">
    <name type="scientific">Blattamonas nauphoetae</name>
    <dbReference type="NCBI Taxonomy" id="2049346"/>
    <lineage>
        <taxon>Eukaryota</taxon>
        <taxon>Metamonada</taxon>
        <taxon>Preaxostyla</taxon>
        <taxon>Oxymonadida</taxon>
        <taxon>Blattamonas</taxon>
    </lineage>
</organism>
<keyword evidence="2" id="KW-1185">Reference proteome</keyword>
<evidence type="ECO:0000313" key="1">
    <source>
        <dbReference type="EMBL" id="KAK2954814.1"/>
    </source>
</evidence>